<evidence type="ECO:0000313" key="1">
    <source>
        <dbReference type="EMBL" id="RYR70468.1"/>
    </source>
</evidence>
<accession>A0A445E4V1</accession>
<dbReference type="AlphaFoldDB" id="A0A445E4V1"/>
<name>A0A445E4V1_ARAHY</name>
<proteinExistence type="predicted"/>
<protein>
    <submittedName>
        <fullName evidence="1">Uncharacterized protein</fullName>
    </submittedName>
</protein>
<gene>
    <name evidence="1" type="ORF">Ahy_A03g016964</name>
</gene>
<organism evidence="1 2">
    <name type="scientific">Arachis hypogaea</name>
    <name type="common">Peanut</name>
    <dbReference type="NCBI Taxonomy" id="3818"/>
    <lineage>
        <taxon>Eukaryota</taxon>
        <taxon>Viridiplantae</taxon>
        <taxon>Streptophyta</taxon>
        <taxon>Embryophyta</taxon>
        <taxon>Tracheophyta</taxon>
        <taxon>Spermatophyta</taxon>
        <taxon>Magnoliopsida</taxon>
        <taxon>eudicotyledons</taxon>
        <taxon>Gunneridae</taxon>
        <taxon>Pentapetalae</taxon>
        <taxon>rosids</taxon>
        <taxon>fabids</taxon>
        <taxon>Fabales</taxon>
        <taxon>Fabaceae</taxon>
        <taxon>Papilionoideae</taxon>
        <taxon>50 kb inversion clade</taxon>
        <taxon>dalbergioids sensu lato</taxon>
        <taxon>Dalbergieae</taxon>
        <taxon>Pterocarpus clade</taxon>
        <taxon>Arachis</taxon>
    </lineage>
</organism>
<sequence length="188" mass="21263">MLASDWMIRVNNELRTHCPSGFEHQILRAIFSFEIRVQNDILKRLYHTEDAPQDMMEMRAEIVAMLKSLSLHPYVQELKANKEELRVEKLKDKGRLEKALVEEEGKGKGLRCFGGITAVFSNFGSGCGSLGNVKADEKCKTKAIGVEGIGFYTHQIKECKENFINEVHQNLKIANLLDCTSWSGMDQG</sequence>
<dbReference type="Proteomes" id="UP000289738">
    <property type="component" value="Chromosome A03"/>
</dbReference>
<evidence type="ECO:0000313" key="2">
    <source>
        <dbReference type="Proteomes" id="UP000289738"/>
    </source>
</evidence>
<keyword evidence="2" id="KW-1185">Reference proteome</keyword>
<comment type="caution">
    <text evidence="1">The sequence shown here is derived from an EMBL/GenBank/DDBJ whole genome shotgun (WGS) entry which is preliminary data.</text>
</comment>
<reference evidence="1 2" key="1">
    <citation type="submission" date="2019-01" db="EMBL/GenBank/DDBJ databases">
        <title>Sequencing of cultivated peanut Arachis hypogaea provides insights into genome evolution and oil improvement.</title>
        <authorList>
            <person name="Chen X."/>
        </authorList>
    </citation>
    <scope>NUCLEOTIDE SEQUENCE [LARGE SCALE GENOMIC DNA]</scope>
    <source>
        <strain evidence="2">cv. Fuhuasheng</strain>
        <tissue evidence="1">Leaves</tissue>
    </source>
</reference>
<dbReference type="EMBL" id="SDMP01000003">
    <property type="protein sequence ID" value="RYR70468.1"/>
    <property type="molecule type" value="Genomic_DNA"/>
</dbReference>